<keyword evidence="4 7" id="KW-1133">Transmembrane helix</keyword>
<evidence type="ECO:0000256" key="4">
    <source>
        <dbReference type="ARBA" id="ARBA00022989"/>
    </source>
</evidence>
<dbReference type="EMBL" id="JANBTW010000074">
    <property type="protein sequence ID" value="KAJ2672920.1"/>
    <property type="molecule type" value="Genomic_DNA"/>
</dbReference>
<accession>A0A9W8KWQ8</accession>
<feature type="transmembrane region" description="Helical" evidence="7">
    <location>
        <begin position="449"/>
        <end position="471"/>
    </location>
</feature>
<keyword evidence="2" id="KW-0808">Transferase</keyword>
<dbReference type="Pfam" id="PF03062">
    <property type="entry name" value="MBOAT"/>
    <property type="match status" value="1"/>
</dbReference>
<feature type="transmembrane region" description="Helical" evidence="7">
    <location>
        <begin position="418"/>
        <end position="437"/>
    </location>
</feature>
<protein>
    <submittedName>
        <fullName evidence="8">Lysophospholipid acyltransferase</fullName>
    </submittedName>
</protein>
<gene>
    <name evidence="8" type="primary">ale1</name>
    <name evidence="8" type="ORF">GGI25_004901</name>
</gene>
<evidence type="ECO:0000256" key="1">
    <source>
        <dbReference type="ARBA" id="ARBA00004141"/>
    </source>
</evidence>
<proteinExistence type="predicted"/>
<dbReference type="GO" id="GO:0003841">
    <property type="term" value="F:1-acylglycerol-3-phosphate O-acyltransferase activity"/>
    <property type="evidence" value="ECO:0007669"/>
    <property type="project" value="TreeGrafter"/>
</dbReference>
<keyword evidence="6 8" id="KW-0012">Acyltransferase</keyword>
<feature type="transmembrane region" description="Helical" evidence="7">
    <location>
        <begin position="49"/>
        <end position="67"/>
    </location>
</feature>
<dbReference type="GO" id="GO:0005783">
    <property type="term" value="C:endoplasmic reticulum"/>
    <property type="evidence" value="ECO:0007669"/>
    <property type="project" value="TreeGrafter"/>
</dbReference>
<evidence type="ECO:0000256" key="7">
    <source>
        <dbReference type="SAM" id="Phobius"/>
    </source>
</evidence>
<dbReference type="GO" id="GO:0016020">
    <property type="term" value="C:membrane"/>
    <property type="evidence" value="ECO:0007669"/>
    <property type="project" value="UniProtKB-SubCell"/>
</dbReference>
<evidence type="ECO:0000313" key="9">
    <source>
        <dbReference type="Proteomes" id="UP001151518"/>
    </source>
</evidence>
<keyword evidence="3 7" id="KW-0812">Transmembrane</keyword>
<dbReference type="InterPro" id="IPR049941">
    <property type="entry name" value="LPLAT_7/PORCN-like"/>
</dbReference>
<evidence type="ECO:0000313" key="8">
    <source>
        <dbReference type="EMBL" id="KAJ2672920.1"/>
    </source>
</evidence>
<sequence length="483" mass="54377">MEILNRALLQISTDYLGGIPVDRITTVVAVLLSYVLAHVFRRLPSTSNGAYKHVFSIAGSIVLFGLVQEQYWGLVHLLCGALVAFALMTILRGKAMVLSVFVTAMLHMSYSQIKRQLKETALEEGMQVAFDHTGAQMVFVIKVTSLAWCIYDGGQERRTEYQRKNAIEQMPSLLEYLGYVFFFPGLAVGPAFELATYRRMVALDDLRVKRTQSRRAYAKLLEGVLWMAVYVLYGSQYTMSYMATERFAYTHRRFISRAIYMCIAGVITRAAYYTAWKMSEGACILTGLGFEGVDERGHAQWMDISNVHIRGVELGSSLKQLIDSWNIGTNTWLRHHVYLRIIEHTGGSKSTSMAAVVTFLVSAWWHGFYPGYYLTFVLGAVASNTARTLRRNLNALVALAPEDENNQRKKTIKQAYDAAGWVLSKYTLDFTVVPFMALSLSTSLRAWRAQYFVVLLAVLGIHVAFNVIGVGRCIRSHAHVKQT</sequence>
<dbReference type="InterPro" id="IPR004299">
    <property type="entry name" value="MBOAT_fam"/>
</dbReference>
<comment type="caution">
    <text evidence="8">The sequence shown here is derived from an EMBL/GenBank/DDBJ whole genome shotgun (WGS) entry which is preliminary data.</text>
</comment>
<dbReference type="GO" id="GO:0046474">
    <property type="term" value="P:glycerophospholipid biosynthetic process"/>
    <property type="evidence" value="ECO:0007669"/>
    <property type="project" value="TreeGrafter"/>
</dbReference>
<dbReference type="Proteomes" id="UP001151518">
    <property type="component" value="Unassembled WGS sequence"/>
</dbReference>
<dbReference type="OrthoDB" id="286734at2759"/>
<evidence type="ECO:0000256" key="6">
    <source>
        <dbReference type="ARBA" id="ARBA00023315"/>
    </source>
</evidence>
<dbReference type="PANTHER" id="PTHR13906:SF4">
    <property type="entry name" value="LYSOPHOSPHOLIPID ACYLTRANSFERASE 6"/>
    <property type="match status" value="1"/>
</dbReference>
<dbReference type="PANTHER" id="PTHR13906">
    <property type="entry name" value="PORCUPINE"/>
    <property type="match status" value="1"/>
</dbReference>
<feature type="transmembrane region" description="Helical" evidence="7">
    <location>
        <begin position="363"/>
        <end position="382"/>
    </location>
</feature>
<evidence type="ECO:0000256" key="2">
    <source>
        <dbReference type="ARBA" id="ARBA00022679"/>
    </source>
</evidence>
<organism evidence="8 9">
    <name type="scientific">Coemansia spiralis</name>
    <dbReference type="NCBI Taxonomy" id="417178"/>
    <lineage>
        <taxon>Eukaryota</taxon>
        <taxon>Fungi</taxon>
        <taxon>Fungi incertae sedis</taxon>
        <taxon>Zoopagomycota</taxon>
        <taxon>Kickxellomycotina</taxon>
        <taxon>Kickxellomycetes</taxon>
        <taxon>Kickxellales</taxon>
        <taxon>Kickxellaceae</taxon>
        <taxon>Coemansia</taxon>
    </lineage>
</organism>
<evidence type="ECO:0000256" key="3">
    <source>
        <dbReference type="ARBA" id="ARBA00022692"/>
    </source>
</evidence>
<feature type="transmembrane region" description="Helical" evidence="7">
    <location>
        <begin position="254"/>
        <end position="272"/>
    </location>
</feature>
<feature type="transmembrane region" description="Helical" evidence="7">
    <location>
        <begin position="172"/>
        <end position="196"/>
    </location>
</feature>
<dbReference type="GO" id="GO:0030258">
    <property type="term" value="P:lipid modification"/>
    <property type="evidence" value="ECO:0007669"/>
    <property type="project" value="TreeGrafter"/>
</dbReference>
<feature type="transmembrane region" description="Helical" evidence="7">
    <location>
        <begin position="216"/>
        <end position="233"/>
    </location>
</feature>
<comment type="subcellular location">
    <subcellularLocation>
        <location evidence="1">Membrane</location>
        <topology evidence="1">Multi-pass membrane protein</topology>
    </subcellularLocation>
</comment>
<dbReference type="GO" id="GO:0047184">
    <property type="term" value="F:1-acylglycerophosphocholine O-acyltransferase activity"/>
    <property type="evidence" value="ECO:0007669"/>
    <property type="project" value="TreeGrafter"/>
</dbReference>
<keyword evidence="5 7" id="KW-0472">Membrane</keyword>
<dbReference type="AlphaFoldDB" id="A0A9W8KWQ8"/>
<feature type="transmembrane region" description="Helical" evidence="7">
    <location>
        <begin position="15"/>
        <end position="37"/>
    </location>
</feature>
<name>A0A9W8KWQ8_9FUNG</name>
<feature type="transmembrane region" description="Helical" evidence="7">
    <location>
        <begin position="73"/>
        <end position="91"/>
    </location>
</feature>
<evidence type="ECO:0000256" key="5">
    <source>
        <dbReference type="ARBA" id="ARBA00023136"/>
    </source>
</evidence>
<reference evidence="8" key="1">
    <citation type="submission" date="2022-07" db="EMBL/GenBank/DDBJ databases">
        <title>Phylogenomic reconstructions and comparative analyses of Kickxellomycotina fungi.</title>
        <authorList>
            <person name="Reynolds N.K."/>
            <person name="Stajich J.E."/>
            <person name="Barry K."/>
            <person name="Grigoriev I.V."/>
            <person name="Crous P."/>
            <person name="Smith M.E."/>
        </authorList>
    </citation>
    <scope>NUCLEOTIDE SEQUENCE</scope>
    <source>
        <strain evidence="8">NRRL 3115</strain>
    </source>
</reference>